<dbReference type="InterPro" id="IPR016192">
    <property type="entry name" value="APOBEC/CMP_deaminase_Zn-bd"/>
</dbReference>
<evidence type="ECO:0000313" key="6">
    <source>
        <dbReference type="EMBL" id="QQG35429.1"/>
    </source>
</evidence>
<dbReference type="PROSITE" id="PS00903">
    <property type="entry name" value="CYT_DCMP_DEAMINASES_1"/>
    <property type="match status" value="1"/>
</dbReference>
<sequence>MKTSPLETADYDLIKAAQSEFLAIRSHNWHGVASALRLKSGAIISGMVLEAENPSLTICAEPITIGKALDHIHSDPIVCIVAVRDREETEHKVIPPCGRCREFITDYAQDAYVIIHSLEENTLIKVLATDLLPFKYKN</sequence>
<dbReference type="GO" id="GO:0008270">
    <property type="term" value="F:zinc ion binding"/>
    <property type="evidence" value="ECO:0007669"/>
    <property type="project" value="InterPro"/>
</dbReference>
<organism evidence="6 7">
    <name type="scientific">Micavibrio aeruginosavorus</name>
    <dbReference type="NCBI Taxonomy" id="349221"/>
    <lineage>
        <taxon>Bacteria</taxon>
        <taxon>Pseudomonadati</taxon>
        <taxon>Bdellovibrionota</taxon>
        <taxon>Bdellovibrionia</taxon>
        <taxon>Bdellovibrionales</taxon>
        <taxon>Pseudobdellovibrionaceae</taxon>
        <taxon>Micavibrio</taxon>
    </lineage>
</organism>
<evidence type="ECO:0000256" key="4">
    <source>
        <dbReference type="ARBA" id="ARBA00022833"/>
    </source>
</evidence>
<comment type="similarity">
    <text evidence="1">Belongs to the cytidine and deoxycytidylate deaminase family.</text>
</comment>
<evidence type="ECO:0000256" key="2">
    <source>
        <dbReference type="ARBA" id="ARBA00022723"/>
    </source>
</evidence>
<proteinExistence type="inferred from homology"/>
<keyword evidence="4" id="KW-0862">Zinc</keyword>
<dbReference type="GO" id="GO:0072527">
    <property type="term" value="P:pyrimidine-containing compound metabolic process"/>
    <property type="evidence" value="ECO:0007669"/>
    <property type="project" value="UniProtKB-ARBA"/>
</dbReference>
<protein>
    <submittedName>
        <fullName evidence="6">Cytidine deaminase</fullName>
    </submittedName>
</protein>
<dbReference type="GO" id="GO:0005829">
    <property type="term" value="C:cytosol"/>
    <property type="evidence" value="ECO:0007669"/>
    <property type="project" value="TreeGrafter"/>
</dbReference>
<keyword evidence="3" id="KW-0378">Hydrolase</keyword>
<dbReference type="PANTHER" id="PTHR11644:SF2">
    <property type="entry name" value="CYTIDINE DEAMINASE"/>
    <property type="match status" value="1"/>
</dbReference>
<accession>A0A7T5R0T0</accession>
<dbReference type="InterPro" id="IPR016193">
    <property type="entry name" value="Cytidine_deaminase-like"/>
</dbReference>
<feature type="domain" description="CMP/dCMP-type deaminase" evidence="5">
    <location>
        <begin position="8"/>
        <end position="138"/>
    </location>
</feature>
<dbReference type="GO" id="GO:0042802">
    <property type="term" value="F:identical protein binding"/>
    <property type="evidence" value="ECO:0007669"/>
    <property type="project" value="UniProtKB-ARBA"/>
</dbReference>
<dbReference type="InterPro" id="IPR050202">
    <property type="entry name" value="Cyt/Deoxycyt_deaminase"/>
</dbReference>
<evidence type="ECO:0000256" key="1">
    <source>
        <dbReference type="ARBA" id="ARBA00006576"/>
    </source>
</evidence>
<dbReference type="GO" id="GO:0004126">
    <property type="term" value="F:cytidine deaminase activity"/>
    <property type="evidence" value="ECO:0007669"/>
    <property type="project" value="TreeGrafter"/>
</dbReference>
<name>A0A7T5R0T0_9BACT</name>
<dbReference type="EMBL" id="CP066681">
    <property type="protein sequence ID" value="QQG35429.1"/>
    <property type="molecule type" value="Genomic_DNA"/>
</dbReference>
<reference evidence="6 7" key="1">
    <citation type="submission" date="2020-07" db="EMBL/GenBank/DDBJ databases">
        <title>Huge and variable diversity of episymbiotic CPR bacteria and DPANN archaea in groundwater ecosystems.</title>
        <authorList>
            <person name="He C.Y."/>
            <person name="Keren R."/>
            <person name="Whittaker M."/>
            <person name="Farag I.F."/>
            <person name="Doudna J."/>
            <person name="Cate J.H.D."/>
            <person name="Banfield J.F."/>
        </authorList>
    </citation>
    <scope>NUCLEOTIDE SEQUENCE [LARGE SCALE GENOMIC DNA]</scope>
    <source>
        <strain evidence="6">NC_groundwater_70_Ag_B-0.1um_54_66</strain>
    </source>
</reference>
<keyword evidence="2" id="KW-0479">Metal-binding</keyword>
<dbReference type="PROSITE" id="PS51747">
    <property type="entry name" value="CYT_DCMP_DEAMINASES_2"/>
    <property type="match status" value="1"/>
</dbReference>
<dbReference type="GO" id="GO:0055086">
    <property type="term" value="P:nucleobase-containing small molecule metabolic process"/>
    <property type="evidence" value="ECO:0007669"/>
    <property type="project" value="UniProtKB-ARBA"/>
</dbReference>
<evidence type="ECO:0000259" key="5">
    <source>
        <dbReference type="PROSITE" id="PS51747"/>
    </source>
</evidence>
<evidence type="ECO:0000256" key="3">
    <source>
        <dbReference type="ARBA" id="ARBA00022801"/>
    </source>
</evidence>
<dbReference type="PANTHER" id="PTHR11644">
    <property type="entry name" value="CYTIDINE DEAMINASE"/>
    <property type="match status" value="1"/>
</dbReference>
<dbReference type="InterPro" id="IPR002125">
    <property type="entry name" value="CMP_dCMP_dom"/>
</dbReference>
<dbReference type="SUPFAM" id="SSF53927">
    <property type="entry name" value="Cytidine deaminase-like"/>
    <property type="match status" value="1"/>
</dbReference>
<dbReference type="Gene3D" id="3.40.140.10">
    <property type="entry name" value="Cytidine Deaminase, domain 2"/>
    <property type="match status" value="1"/>
</dbReference>
<dbReference type="CDD" id="cd01283">
    <property type="entry name" value="cytidine_deaminase"/>
    <property type="match status" value="1"/>
</dbReference>
<dbReference type="AlphaFoldDB" id="A0A7T5R0T0"/>
<dbReference type="Proteomes" id="UP000595362">
    <property type="component" value="Chromosome"/>
</dbReference>
<evidence type="ECO:0000313" key="7">
    <source>
        <dbReference type="Proteomes" id="UP000595362"/>
    </source>
</evidence>
<gene>
    <name evidence="6" type="ORF">HYS17_07730</name>
</gene>